<dbReference type="Proteomes" id="UP001367676">
    <property type="component" value="Unassembled WGS sequence"/>
</dbReference>
<feature type="transmembrane region" description="Helical" evidence="5">
    <location>
        <begin position="50"/>
        <end position="73"/>
    </location>
</feature>
<feature type="transmembrane region" description="Helical" evidence="5">
    <location>
        <begin position="195"/>
        <end position="218"/>
    </location>
</feature>
<evidence type="ECO:0000256" key="5">
    <source>
        <dbReference type="SAM" id="Phobius"/>
    </source>
</evidence>
<evidence type="ECO:0000313" key="7">
    <source>
        <dbReference type="EMBL" id="KAK7595509.1"/>
    </source>
</evidence>
<dbReference type="GO" id="GO:0022857">
    <property type="term" value="F:transmembrane transporter activity"/>
    <property type="evidence" value="ECO:0007669"/>
    <property type="project" value="InterPro"/>
</dbReference>
<comment type="subcellular location">
    <subcellularLocation>
        <location evidence="1">Membrane</location>
        <topology evidence="1">Multi-pass membrane protein</topology>
    </subcellularLocation>
</comment>
<accession>A0AAN9TWZ2</accession>
<evidence type="ECO:0000313" key="8">
    <source>
        <dbReference type="Proteomes" id="UP001367676"/>
    </source>
</evidence>
<keyword evidence="3 5" id="KW-1133">Transmembrane helix</keyword>
<evidence type="ECO:0000256" key="4">
    <source>
        <dbReference type="ARBA" id="ARBA00023136"/>
    </source>
</evidence>
<gene>
    <name evidence="7" type="ORF">V9T40_013334</name>
</gene>
<evidence type="ECO:0000256" key="2">
    <source>
        <dbReference type="ARBA" id="ARBA00022692"/>
    </source>
</evidence>
<dbReference type="SUPFAM" id="SSF103473">
    <property type="entry name" value="MFS general substrate transporter"/>
    <property type="match status" value="1"/>
</dbReference>
<dbReference type="PANTHER" id="PTHR48021">
    <property type="match status" value="1"/>
</dbReference>
<dbReference type="InterPro" id="IPR020846">
    <property type="entry name" value="MFS_dom"/>
</dbReference>
<feature type="transmembrane region" description="Helical" evidence="5">
    <location>
        <begin position="260"/>
        <end position="279"/>
    </location>
</feature>
<feature type="domain" description="Major facilitator superfamily (MFS) profile" evidence="6">
    <location>
        <begin position="1"/>
        <end position="314"/>
    </location>
</feature>
<feature type="transmembrane region" description="Helical" evidence="5">
    <location>
        <begin position="224"/>
        <end position="248"/>
    </location>
</feature>
<dbReference type="InterPro" id="IPR036259">
    <property type="entry name" value="MFS_trans_sf"/>
</dbReference>
<protein>
    <recommendedName>
        <fullName evidence="6">Major facilitator superfamily (MFS) profile domain-containing protein</fullName>
    </recommendedName>
</protein>
<dbReference type="InterPro" id="IPR050549">
    <property type="entry name" value="MFS_Trehalose_Transporter"/>
</dbReference>
<organism evidence="7 8">
    <name type="scientific">Parthenolecanium corni</name>
    <dbReference type="NCBI Taxonomy" id="536013"/>
    <lineage>
        <taxon>Eukaryota</taxon>
        <taxon>Metazoa</taxon>
        <taxon>Ecdysozoa</taxon>
        <taxon>Arthropoda</taxon>
        <taxon>Hexapoda</taxon>
        <taxon>Insecta</taxon>
        <taxon>Pterygota</taxon>
        <taxon>Neoptera</taxon>
        <taxon>Paraneoptera</taxon>
        <taxon>Hemiptera</taxon>
        <taxon>Sternorrhyncha</taxon>
        <taxon>Coccoidea</taxon>
        <taxon>Coccidae</taxon>
        <taxon>Parthenolecanium</taxon>
    </lineage>
</organism>
<reference evidence="7 8" key="1">
    <citation type="submission" date="2024-03" db="EMBL/GenBank/DDBJ databases">
        <title>Adaptation during the transition from Ophiocordyceps entomopathogen to insect associate is accompanied by gene loss and intensified selection.</title>
        <authorList>
            <person name="Ward C.M."/>
            <person name="Onetto C.A."/>
            <person name="Borneman A.R."/>
        </authorList>
    </citation>
    <scope>NUCLEOTIDE SEQUENCE [LARGE SCALE GENOMIC DNA]</scope>
    <source>
        <strain evidence="7">AWRI1</strain>
        <tissue evidence="7">Single Adult Female</tissue>
    </source>
</reference>
<dbReference type="EMBL" id="JBBCAQ010000018">
    <property type="protein sequence ID" value="KAK7595509.1"/>
    <property type="molecule type" value="Genomic_DNA"/>
</dbReference>
<dbReference type="GO" id="GO:0016020">
    <property type="term" value="C:membrane"/>
    <property type="evidence" value="ECO:0007669"/>
    <property type="project" value="UniProtKB-SubCell"/>
</dbReference>
<dbReference type="PROSITE" id="PS50850">
    <property type="entry name" value="MFS"/>
    <property type="match status" value="1"/>
</dbReference>
<sequence>MVICVGLYIAEISRPTERGTLLSLIPPLTIGGTLVVYVLGYIFFWQTVALILFAYCLVVFGVMCFIPESYMWYMMRSDKLHATKALHWLRRDPDQVEREITDAEEHIRRLEVTSNYSYCENLKDAAVYKPFLILVVFSIFQQQVGYNIITYYAVDFFSSFESEFDGNVLSIVFAGLSTIGSLLLLTVIHKFNRKTLLAASGIGMTIAMTIGATCLSIDGVSPEIPILCVFVYIMFCMLGMIDIPWMIVGEMFATRVRGSMCANVTVVIFIVTFFNVKSYPFLNDWLGVSGLFWYFAIFSFLTVIYSNIFLPETKDKSLFEIEEQFRK</sequence>
<feature type="transmembrane region" description="Helical" evidence="5">
    <location>
        <begin position="166"/>
        <end position="188"/>
    </location>
</feature>
<keyword evidence="2 5" id="KW-0812">Transmembrane</keyword>
<keyword evidence="4 5" id="KW-0472">Membrane</keyword>
<dbReference type="AlphaFoldDB" id="A0AAN9TWZ2"/>
<name>A0AAN9TWZ2_9HEMI</name>
<feature type="transmembrane region" description="Helical" evidence="5">
    <location>
        <begin position="291"/>
        <end position="310"/>
    </location>
</feature>
<keyword evidence="8" id="KW-1185">Reference proteome</keyword>
<evidence type="ECO:0000259" key="6">
    <source>
        <dbReference type="PROSITE" id="PS50850"/>
    </source>
</evidence>
<dbReference type="InterPro" id="IPR005828">
    <property type="entry name" value="MFS_sugar_transport-like"/>
</dbReference>
<dbReference type="Pfam" id="PF00083">
    <property type="entry name" value="Sugar_tr"/>
    <property type="match status" value="1"/>
</dbReference>
<proteinExistence type="predicted"/>
<comment type="caution">
    <text evidence="7">The sequence shown here is derived from an EMBL/GenBank/DDBJ whole genome shotgun (WGS) entry which is preliminary data.</text>
</comment>
<dbReference type="Gene3D" id="1.20.1250.20">
    <property type="entry name" value="MFS general substrate transporter like domains"/>
    <property type="match status" value="1"/>
</dbReference>
<evidence type="ECO:0000256" key="3">
    <source>
        <dbReference type="ARBA" id="ARBA00022989"/>
    </source>
</evidence>
<feature type="transmembrane region" description="Helical" evidence="5">
    <location>
        <begin position="131"/>
        <end position="154"/>
    </location>
</feature>
<evidence type="ECO:0000256" key="1">
    <source>
        <dbReference type="ARBA" id="ARBA00004141"/>
    </source>
</evidence>
<feature type="transmembrane region" description="Helical" evidence="5">
    <location>
        <begin position="21"/>
        <end position="44"/>
    </location>
</feature>
<dbReference type="PANTHER" id="PTHR48021:SF32">
    <property type="entry name" value="FACILITATED TREHALOSE TRANSPORTER TRET1-2 HOMOLOG-LIKE PROTEIN"/>
    <property type="match status" value="1"/>
</dbReference>